<organism evidence="1 2">
    <name type="scientific">Rheinheimera lutimaris</name>
    <dbReference type="NCBI Taxonomy" id="2740584"/>
    <lineage>
        <taxon>Bacteria</taxon>
        <taxon>Pseudomonadati</taxon>
        <taxon>Pseudomonadota</taxon>
        <taxon>Gammaproteobacteria</taxon>
        <taxon>Chromatiales</taxon>
        <taxon>Chromatiaceae</taxon>
        <taxon>Rheinheimera</taxon>
    </lineage>
</organism>
<protein>
    <recommendedName>
        <fullName evidence="3">N-acetyltransferase</fullName>
    </recommendedName>
</protein>
<dbReference type="Proteomes" id="UP000523161">
    <property type="component" value="Unassembled WGS sequence"/>
</dbReference>
<evidence type="ECO:0000313" key="1">
    <source>
        <dbReference type="EMBL" id="NRQ44133.1"/>
    </source>
</evidence>
<sequence>MKQASHQRTDRTYAQLREQSRMLITEELPVRYRDSVTFDDINGRAMAQLSRWEAHPDRRVMWSWPAWASRYASIYPKRFELTIWFHSMLCSVSLGRPTWGAGKLRLDMIESSPERTPLSGNTVNLTVTAARAYARMIGASQIRIMNPINSKVRSHYESLGFTYVGGKSDYCTMDLV</sequence>
<proteinExistence type="predicted"/>
<name>A0A7Y5ATF5_9GAMM</name>
<accession>A0A7Y5ATF5</accession>
<gene>
    <name evidence="1" type="ORF">HRH59_16435</name>
</gene>
<keyword evidence="2" id="KW-1185">Reference proteome</keyword>
<evidence type="ECO:0008006" key="3">
    <source>
        <dbReference type="Google" id="ProtNLM"/>
    </source>
</evidence>
<comment type="caution">
    <text evidence="1">The sequence shown here is derived from an EMBL/GenBank/DDBJ whole genome shotgun (WGS) entry which is preliminary data.</text>
</comment>
<reference evidence="1 2" key="1">
    <citation type="submission" date="2020-06" db="EMBL/GenBank/DDBJ databases">
        <title>Rheinheimera sp. nov., a marine bacterium isolated from coastal.</title>
        <authorList>
            <person name="Yu Q."/>
            <person name="Qi Y."/>
            <person name="Pu J."/>
        </authorList>
    </citation>
    <scope>NUCLEOTIDE SEQUENCE [LARGE SCALE GENOMIC DNA]</scope>
    <source>
        <strain evidence="1 2">YQF-2</strain>
    </source>
</reference>
<dbReference type="AlphaFoldDB" id="A0A7Y5ATF5"/>
<dbReference type="EMBL" id="JABSOD010000022">
    <property type="protein sequence ID" value="NRQ44133.1"/>
    <property type="molecule type" value="Genomic_DNA"/>
</dbReference>
<dbReference type="RefSeq" id="WP_173502366.1">
    <property type="nucleotide sequence ID" value="NZ_JABSOD010000022.1"/>
</dbReference>
<evidence type="ECO:0000313" key="2">
    <source>
        <dbReference type="Proteomes" id="UP000523161"/>
    </source>
</evidence>